<accession>A0ACC1S9E4</accession>
<sequence>MTILQLFIDLAQDYTPDISHTFIHFGHESVEDHGAPLQFKNARLIAKGNSSVYKGRLCRVGFKSRRMVCKIVSRSAKAVERLKNEAQLYTKELKILQGVHVPSFFGLYMGQVDGCIAACILFEDGGVPLDDDVSAYPEEFRISVMQSLMCIHKCGVQHGDFDTSNIVVDDAKNPKRHMIIDFDNATYHQCQRSGEVFLYEIGPPAFADFKCSELWWVGQELDIWTPSDIMFQGIGVPLRLVNGPEDVLDYVKKRHWNSPAPQNHMTLARNAIIDYANRYGDRVDYMMGRKVRALEPMVDAQVIDFMKPKGDA</sequence>
<organism evidence="1 2">
    <name type="scientific">Phlebia brevispora</name>
    <dbReference type="NCBI Taxonomy" id="194682"/>
    <lineage>
        <taxon>Eukaryota</taxon>
        <taxon>Fungi</taxon>
        <taxon>Dikarya</taxon>
        <taxon>Basidiomycota</taxon>
        <taxon>Agaricomycotina</taxon>
        <taxon>Agaricomycetes</taxon>
        <taxon>Polyporales</taxon>
        <taxon>Meruliaceae</taxon>
        <taxon>Phlebia</taxon>
    </lineage>
</organism>
<evidence type="ECO:0000313" key="2">
    <source>
        <dbReference type="Proteomes" id="UP001148662"/>
    </source>
</evidence>
<name>A0ACC1S9E4_9APHY</name>
<protein>
    <submittedName>
        <fullName evidence="1">Uncharacterized protein</fullName>
    </submittedName>
</protein>
<reference evidence="1" key="1">
    <citation type="submission" date="2022-07" db="EMBL/GenBank/DDBJ databases">
        <title>Genome Sequence of Phlebia brevispora.</title>
        <authorList>
            <person name="Buettner E."/>
        </authorList>
    </citation>
    <scope>NUCLEOTIDE SEQUENCE</scope>
    <source>
        <strain evidence="1">MPL23</strain>
    </source>
</reference>
<comment type="caution">
    <text evidence="1">The sequence shown here is derived from an EMBL/GenBank/DDBJ whole genome shotgun (WGS) entry which is preliminary data.</text>
</comment>
<keyword evidence="2" id="KW-1185">Reference proteome</keyword>
<proteinExistence type="predicted"/>
<evidence type="ECO:0000313" key="1">
    <source>
        <dbReference type="EMBL" id="KAJ3534832.1"/>
    </source>
</evidence>
<gene>
    <name evidence="1" type="ORF">NM688_g7072</name>
</gene>
<dbReference type="Proteomes" id="UP001148662">
    <property type="component" value="Unassembled WGS sequence"/>
</dbReference>
<dbReference type="EMBL" id="JANHOG010001578">
    <property type="protein sequence ID" value="KAJ3534832.1"/>
    <property type="molecule type" value="Genomic_DNA"/>
</dbReference>